<dbReference type="Gene3D" id="3.40.50.12780">
    <property type="entry name" value="N-terminal domain of ligase-like"/>
    <property type="match status" value="1"/>
</dbReference>
<dbReference type="InterPro" id="IPR042099">
    <property type="entry name" value="ANL_N_sf"/>
</dbReference>
<keyword evidence="2" id="KW-0067">ATP-binding</keyword>
<dbReference type="PANTHER" id="PTHR43272">
    <property type="entry name" value="LONG-CHAIN-FATTY-ACID--COA LIGASE"/>
    <property type="match status" value="1"/>
</dbReference>
<dbReference type="PROSITE" id="PS00455">
    <property type="entry name" value="AMP_BINDING"/>
    <property type="match status" value="1"/>
</dbReference>
<dbReference type="GO" id="GO:0042760">
    <property type="term" value="P:very long-chain fatty acid catabolic process"/>
    <property type="evidence" value="ECO:0007669"/>
    <property type="project" value="EnsemblFungi"/>
</dbReference>
<evidence type="ECO:0000256" key="2">
    <source>
        <dbReference type="ARBA" id="ARBA00022840"/>
    </source>
</evidence>
<dbReference type="GO" id="GO:0005783">
    <property type="term" value="C:endoplasmic reticulum"/>
    <property type="evidence" value="ECO:0007669"/>
    <property type="project" value="TreeGrafter"/>
</dbReference>
<accession>I2H3J1</accession>
<dbReference type="GO" id="GO:0015916">
    <property type="term" value="P:fatty-acyl-CoA transport"/>
    <property type="evidence" value="ECO:0007669"/>
    <property type="project" value="EnsemblFungi"/>
</dbReference>
<dbReference type="SUPFAM" id="SSF56801">
    <property type="entry name" value="Acetyl-CoA synthetase-like"/>
    <property type="match status" value="1"/>
</dbReference>
<dbReference type="EMBL" id="HE806319">
    <property type="protein sequence ID" value="CCH60943.1"/>
    <property type="molecule type" value="Genomic_DNA"/>
</dbReference>
<proteinExistence type="predicted"/>
<evidence type="ECO:0000259" key="3">
    <source>
        <dbReference type="Pfam" id="PF00501"/>
    </source>
</evidence>
<protein>
    <recommendedName>
        <fullName evidence="3">AMP-dependent synthetase/ligase domain-containing protein</fullName>
    </recommendedName>
</protein>
<keyword evidence="5" id="KW-1185">Reference proteome</keyword>
<dbReference type="GO" id="GO:0015910">
    <property type="term" value="P:long-chain fatty acid import into peroxisome"/>
    <property type="evidence" value="ECO:0007669"/>
    <property type="project" value="EnsemblFungi"/>
</dbReference>
<sequence>MEEPDYSLVDLIESNSRYASLKESLSGYVRGSDEYFIELFKLLPLSSWPTYKTFLRKQAIQVENSQYNGFSPVYRSSLSPDRLVTCVDQEVFPSAYHHFKFAVRNWPDNDCLGYRPFDPLTGKWESYYQFESYADVDKRIQNIGSGILTLVNSRNRHQDSNKDVTVPLDSNDFIVSILSHNRMEWVLTDLACQAYSLANTALYETLGPTTSEYILNLTESPVLVFAKSNFFKIISILPKLKFLRTLICMDDLSNEELTILNDSILSQKLNSNKESVKLFSLKQVEMIGSLNHIPEILPLQDSLYTISFTSGTTGVPKGVEMTHQNVTAGIAFGYSTFKIPTHKVGLQLHDMCFLPLAHIFQRMIVSYDIATGTGIGFIHKPDPTVLVEDLNLLKPDTLSLVPRVLTKFEAGIKNSMDKSSFQRNVATNILESKQARFTSKGGPDKSVINYLVFHRVLIDKIRESLGLVNASYLVTGSAPISNETLLFLRSALDVGMRQGYGLTETFAGICLCEPHERDPGTCGAIGISSECRLKSVPQMGYHADKDYKGELQVRGPQVFKHYYKNDVETKRVIDEEGWFSTGDIAFIDKKGRISVIDRVKNFFKLAQGEYVAPEKIENIYLSSCPHITQIFLYGNSLKTYLVGIVGIDPDSVQLLISKKYPQAKAWTPAQLIENINSDIALKRHLLILLNKDVNALQGFEKLHNIYVDLEPLTVEDDVITPTLKIKRHKATKHFKKTLDALYEEGSMIKNGKL</sequence>
<dbReference type="GO" id="GO:0006635">
    <property type="term" value="P:fatty acid beta-oxidation"/>
    <property type="evidence" value="ECO:0007669"/>
    <property type="project" value="EnsemblFungi"/>
</dbReference>
<dbReference type="InterPro" id="IPR000873">
    <property type="entry name" value="AMP-dep_synth/lig_dom"/>
</dbReference>
<evidence type="ECO:0000256" key="1">
    <source>
        <dbReference type="ARBA" id="ARBA00022741"/>
    </source>
</evidence>
<dbReference type="InterPro" id="IPR020845">
    <property type="entry name" value="AMP-binding_CS"/>
</dbReference>
<dbReference type="GO" id="GO:0031956">
    <property type="term" value="F:medium-chain fatty acid-CoA ligase activity"/>
    <property type="evidence" value="ECO:0007669"/>
    <property type="project" value="EnsemblFungi"/>
</dbReference>
<reference evidence="4 5" key="1">
    <citation type="journal article" date="2011" name="Proc. Natl. Acad. Sci. U.S.A.">
        <title>Evolutionary erosion of yeast sex chromosomes by mating-type switching accidents.</title>
        <authorList>
            <person name="Gordon J.L."/>
            <person name="Armisen D."/>
            <person name="Proux-Wera E."/>
            <person name="Oheigeartaigh S.S."/>
            <person name="Byrne K.P."/>
            <person name="Wolfe K.H."/>
        </authorList>
    </citation>
    <scope>NUCLEOTIDE SEQUENCE [LARGE SCALE GENOMIC DNA]</scope>
    <source>
        <strain evidence="5">ATCC 34711 / CBS 6284 / DSM 70876 / NBRC 10599 / NRRL Y-10934 / UCD 77-7</strain>
    </source>
</reference>
<feature type="domain" description="AMP-dependent synthetase/ligase" evidence="3">
    <location>
        <begin position="175"/>
        <end position="563"/>
    </location>
</feature>
<dbReference type="OMA" id="WYHSIGL"/>
<keyword evidence="1" id="KW-0547">Nucleotide-binding</keyword>
<organism evidence="4 5">
    <name type="scientific">Henningerozyma blattae (strain ATCC 34711 / CBS 6284 / DSM 70876 / NBRC 10599 / NRRL Y-10934 / UCD 77-7)</name>
    <name type="common">Yeast</name>
    <name type="synonym">Tetrapisispora blattae</name>
    <dbReference type="NCBI Taxonomy" id="1071380"/>
    <lineage>
        <taxon>Eukaryota</taxon>
        <taxon>Fungi</taxon>
        <taxon>Dikarya</taxon>
        <taxon>Ascomycota</taxon>
        <taxon>Saccharomycotina</taxon>
        <taxon>Saccharomycetes</taxon>
        <taxon>Saccharomycetales</taxon>
        <taxon>Saccharomycetaceae</taxon>
        <taxon>Henningerozyma</taxon>
    </lineage>
</organism>
<dbReference type="AlphaFoldDB" id="I2H3J1"/>
<dbReference type="Proteomes" id="UP000002866">
    <property type="component" value="Chromosome 4"/>
</dbReference>
<dbReference type="FunCoup" id="I2H3J1">
    <property type="interactions" value="312"/>
</dbReference>
<dbReference type="GO" id="GO:0005777">
    <property type="term" value="C:peroxisome"/>
    <property type="evidence" value="ECO:0007669"/>
    <property type="project" value="EnsemblFungi"/>
</dbReference>
<dbReference type="GeneID" id="14495979"/>
<dbReference type="GO" id="GO:0016020">
    <property type="term" value="C:membrane"/>
    <property type="evidence" value="ECO:0007669"/>
    <property type="project" value="TreeGrafter"/>
</dbReference>
<gene>
    <name evidence="4" type="primary">TBLA0D04470</name>
    <name evidence="4" type="ORF">TBLA_0D04470</name>
</gene>
<name>I2H3J1_HENB6</name>
<dbReference type="STRING" id="1071380.I2H3J1"/>
<dbReference type="eggNOG" id="KOG1256">
    <property type="taxonomic scope" value="Eukaryota"/>
</dbReference>
<dbReference type="Pfam" id="PF00501">
    <property type="entry name" value="AMP-binding"/>
    <property type="match status" value="1"/>
</dbReference>
<dbReference type="PANTHER" id="PTHR43272:SF33">
    <property type="entry name" value="AMP-BINDING DOMAIN-CONTAINING PROTEIN-RELATED"/>
    <property type="match status" value="1"/>
</dbReference>
<dbReference type="OrthoDB" id="1700726at2759"/>
<dbReference type="InParanoid" id="I2H3J1"/>
<dbReference type="RefSeq" id="XP_004180462.1">
    <property type="nucleotide sequence ID" value="XM_004180414.1"/>
</dbReference>
<dbReference type="GO" id="GO:0005524">
    <property type="term" value="F:ATP binding"/>
    <property type="evidence" value="ECO:0007669"/>
    <property type="project" value="UniProtKB-KW"/>
</dbReference>
<dbReference type="HOGENOM" id="CLU_000022_45_4_1"/>
<dbReference type="KEGG" id="tbl:TBLA_0D04470"/>
<dbReference type="GO" id="GO:0031957">
    <property type="term" value="F:very long-chain fatty acid-CoA ligase activity"/>
    <property type="evidence" value="ECO:0007669"/>
    <property type="project" value="EnsemblFungi"/>
</dbReference>
<evidence type="ECO:0000313" key="5">
    <source>
        <dbReference type="Proteomes" id="UP000002866"/>
    </source>
</evidence>
<dbReference type="GO" id="GO:0004467">
    <property type="term" value="F:long-chain fatty acid-CoA ligase activity"/>
    <property type="evidence" value="ECO:0007669"/>
    <property type="project" value="EnsemblFungi"/>
</dbReference>
<evidence type="ECO:0000313" key="4">
    <source>
        <dbReference type="EMBL" id="CCH60943.1"/>
    </source>
</evidence>